<organism evidence="2 3">
    <name type="scientific">Colocasia esculenta</name>
    <name type="common">Wild taro</name>
    <name type="synonym">Arum esculentum</name>
    <dbReference type="NCBI Taxonomy" id="4460"/>
    <lineage>
        <taxon>Eukaryota</taxon>
        <taxon>Viridiplantae</taxon>
        <taxon>Streptophyta</taxon>
        <taxon>Embryophyta</taxon>
        <taxon>Tracheophyta</taxon>
        <taxon>Spermatophyta</taxon>
        <taxon>Magnoliopsida</taxon>
        <taxon>Liliopsida</taxon>
        <taxon>Araceae</taxon>
        <taxon>Aroideae</taxon>
        <taxon>Colocasieae</taxon>
        <taxon>Colocasia</taxon>
    </lineage>
</organism>
<reference evidence="2" key="1">
    <citation type="submission" date="2017-07" db="EMBL/GenBank/DDBJ databases">
        <title>Taro Niue Genome Assembly and Annotation.</title>
        <authorList>
            <person name="Atibalentja N."/>
            <person name="Keating K."/>
            <person name="Fields C.J."/>
        </authorList>
    </citation>
    <scope>NUCLEOTIDE SEQUENCE</scope>
    <source>
        <strain evidence="2">Niue_2</strain>
        <tissue evidence="2">Leaf</tissue>
    </source>
</reference>
<evidence type="ECO:0000256" key="1">
    <source>
        <dbReference type="SAM" id="MobiDB-lite"/>
    </source>
</evidence>
<name>A0A843TZI7_COLES</name>
<dbReference type="AlphaFoldDB" id="A0A843TZI7"/>
<feature type="compositionally biased region" description="Polar residues" evidence="1">
    <location>
        <begin position="46"/>
        <end position="59"/>
    </location>
</feature>
<accession>A0A843TZI7</accession>
<evidence type="ECO:0000313" key="3">
    <source>
        <dbReference type="Proteomes" id="UP000652761"/>
    </source>
</evidence>
<keyword evidence="3" id="KW-1185">Reference proteome</keyword>
<feature type="region of interest" description="Disordered" evidence="1">
    <location>
        <begin position="1"/>
        <end position="59"/>
    </location>
</feature>
<proteinExistence type="predicted"/>
<gene>
    <name evidence="2" type="ORF">Taro_006033</name>
</gene>
<protein>
    <submittedName>
        <fullName evidence="2">Uncharacterized protein</fullName>
    </submittedName>
</protein>
<dbReference type="Proteomes" id="UP000652761">
    <property type="component" value="Unassembled WGS sequence"/>
</dbReference>
<sequence>MRFAGGAHTQSRPVTAIGSRVQLDARSPPQRLPRLRDSLAEPTHGAAQSQRSEIVFNST</sequence>
<dbReference type="EMBL" id="NMUH01000176">
    <property type="protein sequence ID" value="MQL73669.1"/>
    <property type="molecule type" value="Genomic_DNA"/>
</dbReference>
<evidence type="ECO:0000313" key="2">
    <source>
        <dbReference type="EMBL" id="MQL73669.1"/>
    </source>
</evidence>
<comment type="caution">
    <text evidence="2">The sequence shown here is derived from an EMBL/GenBank/DDBJ whole genome shotgun (WGS) entry which is preliminary data.</text>
</comment>